<reference evidence="5" key="1">
    <citation type="journal article" date="2015" name="MBio">
        <title>Genome-Resolved Metagenomic Analysis Reveals Roles for Candidate Phyla and Other Microbial Community Members in Biogeochemical Transformations in Oil Reservoirs.</title>
        <authorList>
            <person name="Hu P."/>
            <person name="Tom L."/>
            <person name="Singh A."/>
            <person name="Thomas B.C."/>
            <person name="Baker B.J."/>
            <person name="Piceno Y.M."/>
            <person name="Andersen G.L."/>
            <person name="Banfield J.F."/>
        </authorList>
    </citation>
    <scope>NUCLEOTIDE SEQUENCE [LARGE SCALE GENOMIC DNA]</scope>
</reference>
<dbReference type="RefSeq" id="WP_283217195.1">
    <property type="nucleotide sequence ID" value="NZ_LGFD01000002.1"/>
</dbReference>
<organism evidence="4 5">
    <name type="scientific">Thermococcus sibiricus</name>
    <dbReference type="NCBI Taxonomy" id="172049"/>
    <lineage>
        <taxon>Archaea</taxon>
        <taxon>Methanobacteriati</taxon>
        <taxon>Methanobacteriota</taxon>
        <taxon>Thermococci</taxon>
        <taxon>Thermococcales</taxon>
        <taxon>Thermococcaceae</taxon>
        <taxon>Thermococcus</taxon>
    </lineage>
</organism>
<dbReference type="GO" id="GO:0016597">
    <property type="term" value="F:amino acid binding"/>
    <property type="evidence" value="ECO:0007669"/>
    <property type="project" value="TreeGrafter"/>
</dbReference>
<dbReference type="GO" id="GO:0045429">
    <property type="term" value="P:positive regulation of nitric oxide biosynthetic process"/>
    <property type="evidence" value="ECO:0007669"/>
    <property type="project" value="TreeGrafter"/>
</dbReference>
<dbReference type="GO" id="GO:0000052">
    <property type="term" value="P:citrulline metabolic process"/>
    <property type="evidence" value="ECO:0007669"/>
    <property type="project" value="TreeGrafter"/>
</dbReference>
<keyword evidence="2" id="KW-0378">Hydrolase</keyword>
<feature type="active site" description="Proton donor" evidence="3">
    <location>
        <position position="166"/>
    </location>
</feature>
<dbReference type="EMBL" id="LGFD01000002">
    <property type="protein sequence ID" value="KUK18538.1"/>
    <property type="molecule type" value="Genomic_DNA"/>
</dbReference>
<accession>A0A101ENH5</accession>
<dbReference type="Gene3D" id="3.75.10.10">
    <property type="entry name" value="L-arginine/glycine Amidinotransferase, Chain A"/>
    <property type="match status" value="1"/>
</dbReference>
<comment type="similarity">
    <text evidence="1">Belongs to the DDAH family.</text>
</comment>
<dbReference type="PANTHER" id="PTHR12737">
    <property type="entry name" value="DIMETHYLARGININE DIMETHYLAMINOHYDROLASE"/>
    <property type="match status" value="1"/>
</dbReference>
<gene>
    <name evidence="4" type="ORF">XD54_0098</name>
</gene>
<dbReference type="SUPFAM" id="SSF55909">
    <property type="entry name" value="Pentein"/>
    <property type="match status" value="1"/>
</dbReference>
<sequence>MDRLFDTVIVRRSGENYKSCVSTNPEHRSIDVNLAKKQHKEYVKILKENGIEVIELEPLENHPDSVFVQDTAIVGVNSNLAVLSRFGEPSRRGEEESIKEVLKKEGFEIKHIKEPGTIEGGDVLVTDQGIVFVGLSQRTNTEGIKQLAQFFPNVKVVGVPISKIFHLLSGINYLGNKTVAISPHVVDTEYFKGFKFITIPEDELYANNMLYLGEKKVLLPEGYPKTEEKLRREGFKPVLANVSEFWKGDGGVTCLNLPFYKPL</sequence>
<feature type="active site" description="Nucleophile" evidence="3">
    <location>
        <position position="254"/>
    </location>
</feature>
<dbReference type="GO" id="GO:0016740">
    <property type="term" value="F:transferase activity"/>
    <property type="evidence" value="ECO:0007669"/>
    <property type="project" value="UniProtKB-KW"/>
</dbReference>
<dbReference type="PATRIC" id="fig|172049.5.peg.480"/>
<dbReference type="PANTHER" id="PTHR12737:SF9">
    <property type="entry name" value="DIMETHYLARGININASE"/>
    <property type="match status" value="1"/>
</dbReference>
<keyword evidence="4" id="KW-0808">Transferase</keyword>
<evidence type="ECO:0000256" key="2">
    <source>
        <dbReference type="ARBA" id="ARBA00022801"/>
    </source>
</evidence>
<name>A0A101ENH5_9EURY</name>
<dbReference type="Pfam" id="PF19420">
    <property type="entry name" value="DDAH_eukar"/>
    <property type="match status" value="1"/>
</dbReference>
<dbReference type="Proteomes" id="UP000053911">
    <property type="component" value="Unassembled WGS sequence"/>
</dbReference>
<dbReference type="FunFam" id="3.75.10.10:FF:000004">
    <property type="entry name" value="N(G),N(G)-dimethylarginine dimethylaminohydrolase 1"/>
    <property type="match status" value="1"/>
</dbReference>
<evidence type="ECO:0000313" key="5">
    <source>
        <dbReference type="Proteomes" id="UP000053911"/>
    </source>
</evidence>
<evidence type="ECO:0000313" key="4">
    <source>
        <dbReference type="EMBL" id="KUK18538.1"/>
    </source>
</evidence>
<evidence type="ECO:0000256" key="3">
    <source>
        <dbReference type="PIRSR" id="PIRSR633199-1"/>
    </source>
</evidence>
<dbReference type="InterPro" id="IPR033199">
    <property type="entry name" value="DDAH-like"/>
</dbReference>
<dbReference type="GO" id="GO:0006525">
    <property type="term" value="P:arginine metabolic process"/>
    <property type="evidence" value="ECO:0007669"/>
    <property type="project" value="TreeGrafter"/>
</dbReference>
<protein>
    <submittedName>
        <fullName evidence="4">Amidinotransferase</fullName>
    </submittedName>
</protein>
<proteinExistence type="inferred from homology"/>
<comment type="caution">
    <text evidence="4">The sequence shown here is derived from an EMBL/GenBank/DDBJ whole genome shotgun (WGS) entry which is preliminary data.</text>
</comment>
<dbReference type="AlphaFoldDB" id="A0A101ENH5"/>
<dbReference type="GO" id="GO:0016403">
    <property type="term" value="F:dimethylargininase activity"/>
    <property type="evidence" value="ECO:0007669"/>
    <property type="project" value="TreeGrafter"/>
</dbReference>
<evidence type="ECO:0000256" key="1">
    <source>
        <dbReference type="ARBA" id="ARBA00008532"/>
    </source>
</evidence>